<protein>
    <recommendedName>
        <fullName evidence="3">Histidine kinase-like ATPase domain-containing protein</fullName>
    </recommendedName>
</protein>
<dbReference type="Proteomes" id="UP000198832">
    <property type="component" value="Unassembled WGS sequence"/>
</dbReference>
<dbReference type="GO" id="GO:0004674">
    <property type="term" value="F:protein serine/threonine kinase activity"/>
    <property type="evidence" value="ECO:0007669"/>
    <property type="project" value="UniProtKB-KW"/>
</dbReference>
<dbReference type="PANTHER" id="PTHR35526:SF3">
    <property type="entry name" value="ANTI-SIGMA-F FACTOR RSBW"/>
    <property type="match status" value="1"/>
</dbReference>
<gene>
    <name evidence="1" type="ORF">SAMN04487968_109184</name>
</gene>
<reference evidence="1 2" key="1">
    <citation type="submission" date="2016-10" db="EMBL/GenBank/DDBJ databases">
        <authorList>
            <person name="de Groot N.N."/>
        </authorList>
    </citation>
    <scope>NUCLEOTIDE SEQUENCE [LARGE SCALE GENOMIC DNA]</scope>
    <source>
        <strain evidence="1 2">CGMCC 1.7056</strain>
    </source>
</reference>
<dbReference type="InterPro" id="IPR036890">
    <property type="entry name" value="HATPase_C_sf"/>
</dbReference>
<dbReference type="PANTHER" id="PTHR35526">
    <property type="entry name" value="ANTI-SIGMA-F FACTOR RSBW-RELATED"/>
    <property type="match status" value="1"/>
</dbReference>
<dbReference type="SUPFAM" id="SSF55874">
    <property type="entry name" value="ATPase domain of HSP90 chaperone/DNA topoisomerase II/histidine kinase"/>
    <property type="match status" value="1"/>
</dbReference>
<dbReference type="Gene3D" id="3.30.565.10">
    <property type="entry name" value="Histidine kinase-like ATPase, C-terminal domain"/>
    <property type="match status" value="1"/>
</dbReference>
<evidence type="ECO:0008006" key="3">
    <source>
        <dbReference type="Google" id="ProtNLM"/>
    </source>
</evidence>
<evidence type="ECO:0000313" key="2">
    <source>
        <dbReference type="Proteomes" id="UP000198832"/>
    </source>
</evidence>
<dbReference type="InterPro" id="IPR050267">
    <property type="entry name" value="Anti-sigma-factor_SerPK"/>
</dbReference>
<sequence length="140" mass="15070">MPAEALHVALVLTSELVTNAVRYGNGRVGLQVVWDSRSVRIDVADQSPERPVVRVVDDDATQGRGMLLVDALSSSWGGASSRARQDRVVHARVLVSGWFEAAMGDIGFLRPLEQELDAAGDQDASAEVVAAPDLESRAYR</sequence>
<accession>A0A1I1L7B8</accession>
<evidence type="ECO:0000313" key="1">
    <source>
        <dbReference type="EMBL" id="SFC68916.1"/>
    </source>
</evidence>
<dbReference type="CDD" id="cd16936">
    <property type="entry name" value="HATPase_RsbW-like"/>
    <property type="match status" value="1"/>
</dbReference>
<organism evidence="1 2">
    <name type="scientific">Nocardioides terrae</name>
    <dbReference type="NCBI Taxonomy" id="574651"/>
    <lineage>
        <taxon>Bacteria</taxon>
        <taxon>Bacillati</taxon>
        <taxon>Actinomycetota</taxon>
        <taxon>Actinomycetes</taxon>
        <taxon>Propionibacteriales</taxon>
        <taxon>Nocardioidaceae</taxon>
        <taxon>Nocardioides</taxon>
    </lineage>
</organism>
<name>A0A1I1L7B8_9ACTN</name>
<keyword evidence="2" id="KW-1185">Reference proteome</keyword>
<dbReference type="AlphaFoldDB" id="A0A1I1L7B8"/>
<dbReference type="STRING" id="574651.SAMN04487968_109184"/>
<dbReference type="EMBL" id="FOLB01000009">
    <property type="protein sequence ID" value="SFC68916.1"/>
    <property type="molecule type" value="Genomic_DNA"/>
</dbReference>
<proteinExistence type="predicted"/>